<evidence type="ECO:0000256" key="1">
    <source>
        <dbReference type="SAM" id="MobiDB-lite"/>
    </source>
</evidence>
<evidence type="ECO:0000313" key="3">
    <source>
        <dbReference type="Proteomes" id="UP000765509"/>
    </source>
</evidence>
<feature type="compositionally biased region" description="Pro residues" evidence="1">
    <location>
        <begin position="220"/>
        <end position="234"/>
    </location>
</feature>
<sequence length="346" mass="38370">MLVMLANKHIRNACSLSDPSKHPARGVPAQDTLTRTPLWPIMMKVFPSVNGPWYPKQADRNNSGQLALSLQASICPPPLLGYHLMVTSLLDRSEIIIRPMKDADGALTFKLGPIVTMSCHPYHTELFPLQIEQNPPNPPQQDSPVQCMPCEQTLWQPTPEPSQNHEPPIPGPSPSSKPCEDVETRDPEPEVAPTHSMEEPCACPTATRLVIIIDDTPFAFPPPFSPSPSPPPATPTLVPSPDLPPIDTENPTASSLPVPRSSHSYNDTCQEFTDLRPTLRIPQAINQILLEHHFLLHIIPFVDATHQNEMHREFREELNSLLGQALGAYPKEEITGIVSKYLEKKN</sequence>
<comment type="caution">
    <text evidence="2">The sequence shown here is derived from an EMBL/GenBank/DDBJ whole genome shotgun (WGS) entry which is preliminary data.</text>
</comment>
<feature type="region of interest" description="Disordered" evidence="1">
    <location>
        <begin position="220"/>
        <end position="264"/>
    </location>
</feature>
<gene>
    <name evidence="2" type="ORF">O181_057585</name>
</gene>
<proteinExistence type="predicted"/>
<organism evidence="2 3">
    <name type="scientific">Austropuccinia psidii MF-1</name>
    <dbReference type="NCBI Taxonomy" id="1389203"/>
    <lineage>
        <taxon>Eukaryota</taxon>
        <taxon>Fungi</taxon>
        <taxon>Dikarya</taxon>
        <taxon>Basidiomycota</taxon>
        <taxon>Pucciniomycotina</taxon>
        <taxon>Pucciniomycetes</taxon>
        <taxon>Pucciniales</taxon>
        <taxon>Sphaerophragmiaceae</taxon>
        <taxon>Austropuccinia</taxon>
    </lineage>
</organism>
<dbReference type="Proteomes" id="UP000765509">
    <property type="component" value="Unassembled WGS sequence"/>
</dbReference>
<feature type="compositionally biased region" description="Polar residues" evidence="1">
    <location>
        <begin position="249"/>
        <end position="264"/>
    </location>
</feature>
<name>A0A9Q3HX48_9BASI</name>
<evidence type="ECO:0000313" key="2">
    <source>
        <dbReference type="EMBL" id="MBW0517870.1"/>
    </source>
</evidence>
<keyword evidence="3" id="KW-1185">Reference proteome</keyword>
<dbReference type="EMBL" id="AVOT02026230">
    <property type="protein sequence ID" value="MBW0517870.1"/>
    <property type="molecule type" value="Genomic_DNA"/>
</dbReference>
<feature type="compositionally biased region" description="Basic and acidic residues" evidence="1">
    <location>
        <begin position="178"/>
        <end position="188"/>
    </location>
</feature>
<protein>
    <submittedName>
        <fullName evidence="2">Uncharacterized protein</fullName>
    </submittedName>
</protein>
<dbReference type="AlphaFoldDB" id="A0A9Q3HX48"/>
<reference evidence="2" key="1">
    <citation type="submission" date="2021-03" db="EMBL/GenBank/DDBJ databases">
        <title>Draft genome sequence of rust myrtle Austropuccinia psidii MF-1, a brazilian biotype.</title>
        <authorList>
            <person name="Quecine M.C."/>
            <person name="Pachon D.M.R."/>
            <person name="Bonatelli M.L."/>
            <person name="Correr F.H."/>
            <person name="Franceschini L.M."/>
            <person name="Leite T.F."/>
            <person name="Margarido G.R.A."/>
            <person name="Almeida C.A."/>
            <person name="Ferrarezi J.A."/>
            <person name="Labate C.A."/>
        </authorList>
    </citation>
    <scope>NUCLEOTIDE SEQUENCE</scope>
    <source>
        <strain evidence="2">MF-1</strain>
    </source>
</reference>
<feature type="compositionally biased region" description="Polar residues" evidence="1">
    <location>
        <begin position="153"/>
        <end position="165"/>
    </location>
</feature>
<accession>A0A9Q3HX48</accession>
<feature type="region of interest" description="Disordered" evidence="1">
    <location>
        <begin position="152"/>
        <end position="199"/>
    </location>
</feature>